<evidence type="ECO:0000313" key="2">
    <source>
        <dbReference type="Proteomes" id="UP000240572"/>
    </source>
</evidence>
<comment type="caution">
    <text evidence="1">The sequence shown here is derived from an EMBL/GenBank/DDBJ whole genome shotgun (WGS) entry which is preliminary data.</text>
</comment>
<organism evidence="1 2">
    <name type="scientific">Taibaiella chishuiensis</name>
    <dbReference type="NCBI Taxonomy" id="1434707"/>
    <lineage>
        <taxon>Bacteria</taxon>
        <taxon>Pseudomonadati</taxon>
        <taxon>Bacteroidota</taxon>
        <taxon>Chitinophagia</taxon>
        <taxon>Chitinophagales</taxon>
        <taxon>Chitinophagaceae</taxon>
        <taxon>Taibaiella</taxon>
    </lineage>
</organism>
<keyword evidence="2" id="KW-1185">Reference proteome</keyword>
<dbReference type="OrthoDB" id="653604at2"/>
<dbReference type="AlphaFoldDB" id="A0A2P8D189"/>
<name>A0A2P8D189_9BACT</name>
<reference evidence="1 2" key="1">
    <citation type="submission" date="2018-03" db="EMBL/GenBank/DDBJ databases">
        <title>Genomic Encyclopedia of Type Strains, Phase III (KMG-III): the genomes of soil and plant-associated and newly described type strains.</title>
        <authorList>
            <person name="Whitman W."/>
        </authorList>
    </citation>
    <scope>NUCLEOTIDE SEQUENCE [LARGE SCALE GENOMIC DNA]</scope>
    <source>
        <strain evidence="1 2">CGMCC 1.12700</strain>
    </source>
</reference>
<dbReference type="Proteomes" id="UP000240572">
    <property type="component" value="Unassembled WGS sequence"/>
</dbReference>
<dbReference type="EMBL" id="PYGD01000006">
    <property type="protein sequence ID" value="PSK90993.1"/>
    <property type="molecule type" value="Genomic_DNA"/>
</dbReference>
<proteinExistence type="predicted"/>
<sequence length="479" mass="56630">MIRIYLDWNVVSNLKRPEFKELNDFIAEHKEKLLFPYSPAHFKDLMKSYSPENVYFNMDLEKLDYLSGKHLIRWGKENIEPLFGTPQEYFEGEKENEVTNVLADFDFEKMFSQLDEDTQELGLGNMGQLIKTLFELQPTGIEVTEENKEMLSKMFPNLNSNSTMWDFMKDFGPFMNNLLNNGNYYKDFRKSLGEYGFKLEANSGNWDADQVLKNIDDFLLSKNIKMTFLEYVETALKNQKESYTYYDFYTTAYLMLDIMGYKADGLPKPTDNMQNIQADGEHSFYGGHCDYFVAIDKKLRTKSKVLYNEFNLPVPILTPEEFLQQIKQVIHVRTTPDNFISEAFSFFKKEYIEETFPASEENNFVTYVAKLPVFYFDFFNYGVYQYYEEEKCVMIVFKRTFKNYSRFIYYTETEKLVEEVCTFFGGSYTKEDIETKKKEFAYAEAPVQLSWQFNNGLIKLEKDEETGRPILLYLIKAES</sequence>
<evidence type="ECO:0000313" key="1">
    <source>
        <dbReference type="EMBL" id="PSK90993.1"/>
    </source>
</evidence>
<protein>
    <submittedName>
        <fullName evidence="1">Uncharacterized protein</fullName>
    </submittedName>
</protein>
<gene>
    <name evidence="1" type="ORF">B0I18_1061</name>
</gene>
<dbReference type="RefSeq" id="WP_106523605.1">
    <property type="nucleotide sequence ID" value="NZ_PYGD01000006.1"/>
</dbReference>
<accession>A0A2P8D189</accession>